<name>A0A9P6IC32_9PEZI</name>
<accession>A0A9P6IC32</accession>
<dbReference type="OrthoDB" id="449382at2759"/>
<dbReference type="InterPro" id="IPR026893">
    <property type="entry name" value="Tyr/Ser_Pase_IphP-type"/>
</dbReference>
<dbReference type="SUPFAM" id="SSF52799">
    <property type="entry name" value="(Phosphotyrosine protein) phosphatases II"/>
    <property type="match status" value="1"/>
</dbReference>
<sequence>MASIPVASRLIELAETDVRYAIPKSELDSILSASPFVHVSGTFNTRDIGQLPGSPIRPGYIFRSGSLESLDETGKRQLTNQLGIKKIFDLRADHERERYPEPNIPGVENVWLPNSYSNTINIGDFVSGGGEEGYCKMYMDIMEVYASTFKSVLEHVRAQPGKPFLFHCARELITY</sequence>
<evidence type="ECO:0000313" key="1">
    <source>
        <dbReference type="EMBL" id="KAF9880868.1"/>
    </source>
</evidence>
<dbReference type="Gene3D" id="3.90.190.10">
    <property type="entry name" value="Protein tyrosine phosphatase superfamily"/>
    <property type="match status" value="1"/>
</dbReference>
<dbReference type="GO" id="GO:0004721">
    <property type="term" value="F:phosphoprotein phosphatase activity"/>
    <property type="evidence" value="ECO:0007669"/>
    <property type="project" value="InterPro"/>
</dbReference>
<dbReference type="Pfam" id="PF13350">
    <property type="entry name" value="Y_phosphatase3"/>
    <property type="match status" value="1"/>
</dbReference>
<protein>
    <submittedName>
        <fullName evidence="1">Tyrosine phosphatase</fullName>
    </submittedName>
</protein>
<gene>
    <name evidence="1" type="ORF">CkaCkLH20_01910</name>
</gene>
<dbReference type="InterPro" id="IPR029021">
    <property type="entry name" value="Prot-tyrosine_phosphatase-like"/>
</dbReference>
<reference evidence="1" key="1">
    <citation type="submission" date="2020-03" db="EMBL/GenBank/DDBJ databases">
        <authorList>
            <person name="He L."/>
        </authorList>
    </citation>
    <scope>NUCLEOTIDE SEQUENCE</scope>
    <source>
        <strain evidence="1">CkLH20</strain>
    </source>
</reference>
<organism evidence="1 2">
    <name type="scientific">Colletotrichum karsti</name>
    <dbReference type="NCBI Taxonomy" id="1095194"/>
    <lineage>
        <taxon>Eukaryota</taxon>
        <taxon>Fungi</taxon>
        <taxon>Dikarya</taxon>
        <taxon>Ascomycota</taxon>
        <taxon>Pezizomycotina</taxon>
        <taxon>Sordariomycetes</taxon>
        <taxon>Hypocreomycetidae</taxon>
        <taxon>Glomerellales</taxon>
        <taxon>Glomerellaceae</taxon>
        <taxon>Colletotrichum</taxon>
        <taxon>Colletotrichum boninense species complex</taxon>
    </lineage>
</organism>
<dbReference type="EMBL" id="JAATWM020000004">
    <property type="protein sequence ID" value="KAF9880868.1"/>
    <property type="molecule type" value="Genomic_DNA"/>
</dbReference>
<reference evidence="1" key="2">
    <citation type="submission" date="2020-11" db="EMBL/GenBank/DDBJ databases">
        <title>Whole genome sequencing of Colletotrichum sp.</title>
        <authorList>
            <person name="Li H."/>
        </authorList>
    </citation>
    <scope>NUCLEOTIDE SEQUENCE</scope>
    <source>
        <strain evidence="1">CkLH20</strain>
    </source>
</reference>
<dbReference type="AlphaFoldDB" id="A0A9P6IC32"/>
<keyword evidence="2" id="KW-1185">Reference proteome</keyword>
<dbReference type="RefSeq" id="XP_038750329.1">
    <property type="nucleotide sequence ID" value="XM_038884629.1"/>
</dbReference>
<proteinExistence type="predicted"/>
<dbReference type="GeneID" id="62157703"/>
<comment type="caution">
    <text evidence="1">The sequence shown here is derived from an EMBL/GenBank/DDBJ whole genome shotgun (WGS) entry which is preliminary data.</text>
</comment>
<dbReference type="Proteomes" id="UP000781932">
    <property type="component" value="Unassembled WGS sequence"/>
</dbReference>
<evidence type="ECO:0000313" key="2">
    <source>
        <dbReference type="Proteomes" id="UP000781932"/>
    </source>
</evidence>